<keyword evidence="3" id="KW-0813">Transport</keyword>
<feature type="domain" description="Fe/B12 periplasmic-binding" evidence="7">
    <location>
        <begin position="50"/>
        <end position="307"/>
    </location>
</feature>
<reference evidence="8 9" key="1">
    <citation type="submission" date="2016-06" db="EMBL/GenBank/DDBJ databases">
        <authorList>
            <person name="Kjaerup R.B."/>
            <person name="Dalgaard T.S."/>
            <person name="Juul-Madsen H.R."/>
        </authorList>
    </citation>
    <scope>NUCLEOTIDE SEQUENCE [LARGE SCALE GENOMIC DNA]</scope>
    <source>
        <strain evidence="8 9">CECT 8886</strain>
    </source>
</reference>
<dbReference type="Gene3D" id="3.40.50.1980">
    <property type="entry name" value="Nitrogenase molybdenum iron protein domain"/>
    <property type="match status" value="2"/>
</dbReference>
<keyword evidence="9" id="KW-1185">Reference proteome</keyword>
<dbReference type="GO" id="GO:1901678">
    <property type="term" value="P:iron coordination entity transport"/>
    <property type="evidence" value="ECO:0007669"/>
    <property type="project" value="UniProtKB-ARBA"/>
</dbReference>
<comment type="similarity">
    <text evidence="2">Belongs to the bacterial solute-binding protein 8 family.</text>
</comment>
<dbReference type="CDD" id="cd01146">
    <property type="entry name" value="FhuD"/>
    <property type="match status" value="1"/>
</dbReference>
<evidence type="ECO:0000256" key="2">
    <source>
        <dbReference type="ARBA" id="ARBA00008814"/>
    </source>
</evidence>
<feature type="chain" id="PRO_5008378795" evidence="6">
    <location>
        <begin position="18"/>
        <end position="312"/>
    </location>
</feature>
<dbReference type="SUPFAM" id="SSF53807">
    <property type="entry name" value="Helical backbone' metal receptor"/>
    <property type="match status" value="1"/>
</dbReference>
<sequence length="312" mass="34088">MALTCASTLLFSALSQAASSHGSHSANTLDKPITVQDSKGTFTIDYRPKRIVVLEFSFADALASVGVSPIGIADDKDPSRVLPAVRKIIKPWTSVGTRSQPSLETIAALKPDLIIADISRHEGVYADLQKIAPTLILPSRRETYQDSLKAAAIIGKVIGKNKEMQARLAKHQKIMAAYAKQLPKGVVVQFGVARDDTLFLHTADSYAGGVIRALGLANAHTGKNDSASRQTSLEQLLSINPDYLIIGNYTHPSIVDKWEKEPLWSVLKAAREHHILYVNPNVWSRCRGIMAAERMGQDLVNLFHPNQIAPQQ</sequence>
<proteinExistence type="inferred from homology"/>
<dbReference type="STRING" id="1792290.MSP8886_00690"/>
<dbReference type="PANTHER" id="PTHR30532:SF29">
    <property type="entry name" value="FE(3+) DICITRATE-BINDING PERIPLASMIC PROTEIN"/>
    <property type="match status" value="1"/>
</dbReference>
<evidence type="ECO:0000256" key="6">
    <source>
        <dbReference type="SAM" id="SignalP"/>
    </source>
</evidence>
<dbReference type="AlphaFoldDB" id="A0A1A8T584"/>
<evidence type="ECO:0000256" key="5">
    <source>
        <dbReference type="ARBA" id="ARBA00022729"/>
    </source>
</evidence>
<evidence type="ECO:0000256" key="1">
    <source>
        <dbReference type="ARBA" id="ARBA00004196"/>
    </source>
</evidence>
<evidence type="ECO:0000256" key="4">
    <source>
        <dbReference type="ARBA" id="ARBA00022496"/>
    </source>
</evidence>
<keyword evidence="5 6" id="KW-0732">Signal</keyword>
<dbReference type="NCBIfam" id="NF008501">
    <property type="entry name" value="PRK11411.1"/>
    <property type="match status" value="1"/>
</dbReference>
<keyword evidence="4" id="KW-0410">Iron transport</keyword>
<dbReference type="PANTHER" id="PTHR30532">
    <property type="entry name" value="IRON III DICITRATE-BINDING PERIPLASMIC PROTEIN"/>
    <property type="match status" value="1"/>
</dbReference>
<keyword evidence="4" id="KW-0406">Ion transport</keyword>
<gene>
    <name evidence="8" type="primary">yfmC</name>
    <name evidence="8" type="ORF">MSP8886_00690</name>
</gene>
<name>A0A1A8T584_9GAMM</name>
<comment type="subcellular location">
    <subcellularLocation>
        <location evidence="1">Cell envelope</location>
    </subcellularLocation>
</comment>
<dbReference type="InterPro" id="IPR051313">
    <property type="entry name" value="Bact_iron-sidero_bind"/>
</dbReference>
<evidence type="ECO:0000259" key="7">
    <source>
        <dbReference type="PROSITE" id="PS50983"/>
    </source>
</evidence>
<evidence type="ECO:0000313" key="8">
    <source>
        <dbReference type="EMBL" id="SBS26737.1"/>
    </source>
</evidence>
<dbReference type="Pfam" id="PF01497">
    <property type="entry name" value="Peripla_BP_2"/>
    <property type="match status" value="1"/>
</dbReference>
<keyword evidence="4" id="KW-0408">Iron</keyword>
<feature type="signal peptide" evidence="6">
    <location>
        <begin position="1"/>
        <end position="17"/>
    </location>
</feature>
<dbReference type="PROSITE" id="PS50983">
    <property type="entry name" value="FE_B12_PBP"/>
    <property type="match status" value="1"/>
</dbReference>
<accession>A0A1A8T584</accession>
<protein>
    <submittedName>
        <fullName evidence="8">Fe(3+)-citrate-binding protein YfmC</fullName>
    </submittedName>
</protein>
<dbReference type="EMBL" id="FLOB01000001">
    <property type="protein sequence ID" value="SBS26737.1"/>
    <property type="molecule type" value="Genomic_DNA"/>
</dbReference>
<dbReference type="GO" id="GO:0030288">
    <property type="term" value="C:outer membrane-bounded periplasmic space"/>
    <property type="evidence" value="ECO:0007669"/>
    <property type="project" value="TreeGrafter"/>
</dbReference>
<evidence type="ECO:0000256" key="3">
    <source>
        <dbReference type="ARBA" id="ARBA00022448"/>
    </source>
</evidence>
<evidence type="ECO:0000313" key="9">
    <source>
        <dbReference type="Proteomes" id="UP000092544"/>
    </source>
</evidence>
<dbReference type="Proteomes" id="UP000092544">
    <property type="component" value="Unassembled WGS sequence"/>
</dbReference>
<dbReference type="InterPro" id="IPR002491">
    <property type="entry name" value="ABC_transptr_periplasmic_BD"/>
</dbReference>
<organism evidence="8 9">
    <name type="scientific">Marinomonas spartinae</name>
    <dbReference type="NCBI Taxonomy" id="1792290"/>
    <lineage>
        <taxon>Bacteria</taxon>
        <taxon>Pseudomonadati</taxon>
        <taxon>Pseudomonadota</taxon>
        <taxon>Gammaproteobacteria</taxon>
        <taxon>Oceanospirillales</taxon>
        <taxon>Oceanospirillaceae</taxon>
        <taxon>Marinomonas</taxon>
    </lineage>
</organism>